<evidence type="ECO:0000256" key="4">
    <source>
        <dbReference type="ARBA" id="ARBA00022989"/>
    </source>
</evidence>
<accession>A0A4Y1WY22</accession>
<proteinExistence type="predicted"/>
<keyword evidence="5 6" id="KW-0472">Membrane</keyword>
<dbReference type="CDD" id="cd06173">
    <property type="entry name" value="MFS_MefA_like"/>
    <property type="match status" value="1"/>
</dbReference>
<feature type="transmembrane region" description="Helical" evidence="6">
    <location>
        <begin position="375"/>
        <end position="396"/>
    </location>
</feature>
<feature type="transmembrane region" description="Helical" evidence="6">
    <location>
        <begin position="282"/>
        <end position="301"/>
    </location>
</feature>
<dbReference type="SUPFAM" id="SSF103473">
    <property type="entry name" value="MFS general substrate transporter"/>
    <property type="match status" value="1"/>
</dbReference>
<dbReference type="KEGG" id="ada:A5CPEGH6_04850"/>
<feature type="transmembrane region" description="Helical" evidence="6">
    <location>
        <begin position="350"/>
        <end position="369"/>
    </location>
</feature>
<evidence type="ECO:0000313" key="7">
    <source>
        <dbReference type="EMBL" id="BBL05847.1"/>
    </source>
</evidence>
<comment type="subcellular location">
    <subcellularLocation>
        <location evidence="1">Cell membrane</location>
        <topology evidence="1">Multi-pass membrane protein</topology>
    </subcellularLocation>
</comment>
<name>A0A4Y1WY22_9BACT</name>
<dbReference type="AlphaFoldDB" id="A0A4Y1WY22"/>
<feature type="transmembrane region" description="Helical" evidence="6">
    <location>
        <begin position="307"/>
        <end position="330"/>
    </location>
</feature>
<dbReference type="InterPro" id="IPR011701">
    <property type="entry name" value="MFS"/>
</dbReference>
<dbReference type="PANTHER" id="PTHR23513:SF11">
    <property type="entry name" value="STAPHYLOFERRIN A TRANSPORTER"/>
    <property type="match status" value="1"/>
</dbReference>
<dbReference type="GO" id="GO:0022857">
    <property type="term" value="F:transmembrane transporter activity"/>
    <property type="evidence" value="ECO:0007669"/>
    <property type="project" value="InterPro"/>
</dbReference>
<evidence type="ECO:0000256" key="2">
    <source>
        <dbReference type="ARBA" id="ARBA00022475"/>
    </source>
</evidence>
<dbReference type="Gene3D" id="1.20.1250.20">
    <property type="entry name" value="MFS general substrate transporter like domains"/>
    <property type="match status" value="1"/>
</dbReference>
<protein>
    <submittedName>
        <fullName evidence="7">MFS transporter</fullName>
    </submittedName>
</protein>
<keyword evidence="2" id="KW-1003">Cell membrane</keyword>
<dbReference type="RefSeq" id="WP_141427717.1">
    <property type="nucleotide sequence ID" value="NZ_AP019736.1"/>
</dbReference>
<dbReference type="OrthoDB" id="9775268at2"/>
<feature type="transmembrane region" description="Helical" evidence="6">
    <location>
        <begin position="42"/>
        <end position="63"/>
    </location>
</feature>
<keyword evidence="4 6" id="KW-1133">Transmembrane helix</keyword>
<evidence type="ECO:0000256" key="5">
    <source>
        <dbReference type="ARBA" id="ARBA00023136"/>
    </source>
</evidence>
<dbReference type="Pfam" id="PF07690">
    <property type="entry name" value="MFS_1"/>
    <property type="match status" value="1"/>
</dbReference>
<feature type="transmembrane region" description="Helical" evidence="6">
    <location>
        <begin position="208"/>
        <end position="231"/>
    </location>
</feature>
<keyword evidence="3 6" id="KW-0812">Transmembrane</keyword>
<keyword evidence="8" id="KW-1185">Reference proteome</keyword>
<dbReference type="GO" id="GO:0005886">
    <property type="term" value="C:plasma membrane"/>
    <property type="evidence" value="ECO:0007669"/>
    <property type="project" value="UniProtKB-SubCell"/>
</dbReference>
<dbReference type="InterPro" id="IPR036259">
    <property type="entry name" value="MFS_trans_sf"/>
</dbReference>
<organism evidence="7 8">
    <name type="scientific">Alistipes dispar</name>
    <dbReference type="NCBI Taxonomy" id="2585119"/>
    <lineage>
        <taxon>Bacteria</taxon>
        <taxon>Pseudomonadati</taxon>
        <taxon>Bacteroidota</taxon>
        <taxon>Bacteroidia</taxon>
        <taxon>Bacteroidales</taxon>
        <taxon>Rikenellaceae</taxon>
        <taxon>Alistipes</taxon>
    </lineage>
</organism>
<feature type="transmembrane region" description="Helical" evidence="6">
    <location>
        <begin position="167"/>
        <end position="187"/>
    </location>
</feature>
<dbReference type="GeneID" id="98672459"/>
<sequence>MENWKKTFAVIWSGQMVSILSSAVVGYAVIFWMSLETGSAEVLALAAIAGILPQSLLGPVVGVYVDRWDRRRTMILADSFIALCTLLLALLFRLGIAQMWHIYILLACRSVGSAFHTPAMQASVPLLAPASQLTRIAGVNQVISSLSDIAGPALGALLLTVAPIGDILLLDVAGAAAACISLLFVRIPRPARDPERKPALLREFREGFAAMHATPGMGWFFALSVAVWFFIMPVGVLFPLMTLQHFGGGAFEMSLIEIVWGGGALVGGALMGARTYDVSRIVLVNLMYLVVGLSFLLSGLLPASGFVWFAVFTTAAGVSSSVFNASFISVVQTRIEPGALGRVLSLYRSFGLLPSALGLLGTGFLAGQVGLTTTFLLSGAIICLLGIVAFCIPSVMRLDGGRPETRHIP</sequence>
<evidence type="ECO:0000256" key="3">
    <source>
        <dbReference type="ARBA" id="ARBA00022692"/>
    </source>
</evidence>
<reference evidence="8" key="1">
    <citation type="submission" date="2019-06" db="EMBL/GenBank/DDBJ databases">
        <title>Alistipes onderdonkii subsp. vulgaris subsp. nov., Alistipes dispar sp. nov. and Alistipes communis sp. nov., isolated from human faeces, and creation of Alistipes onderdonkii subsp. onderdonkii subsp. nov.</title>
        <authorList>
            <person name="Sakamoto M."/>
            <person name="Ikeyama N."/>
            <person name="Ogata Y."/>
            <person name="Suda W."/>
            <person name="Iino T."/>
            <person name="Hattori M."/>
            <person name="Ohkuma M."/>
        </authorList>
    </citation>
    <scope>NUCLEOTIDE SEQUENCE [LARGE SCALE GENOMIC DNA]</scope>
    <source>
        <strain evidence="8">5CPEGH6</strain>
    </source>
</reference>
<feature type="transmembrane region" description="Helical" evidence="6">
    <location>
        <begin position="7"/>
        <end position="30"/>
    </location>
</feature>
<dbReference type="PANTHER" id="PTHR23513">
    <property type="entry name" value="INTEGRAL MEMBRANE EFFLUX PROTEIN-RELATED"/>
    <property type="match status" value="1"/>
</dbReference>
<feature type="transmembrane region" description="Helical" evidence="6">
    <location>
        <begin position="75"/>
        <end position="96"/>
    </location>
</feature>
<dbReference type="EMBL" id="AP019736">
    <property type="protein sequence ID" value="BBL05847.1"/>
    <property type="molecule type" value="Genomic_DNA"/>
</dbReference>
<evidence type="ECO:0000313" key="8">
    <source>
        <dbReference type="Proteomes" id="UP000319374"/>
    </source>
</evidence>
<feature type="transmembrane region" description="Helical" evidence="6">
    <location>
        <begin position="251"/>
        <end position="270"/>
    </location>
</feature>
<gene>
    <name evidence="7" type="ORF">A5CPEGH6_04850</name>
</gene>
<evidence type="ECO:0000256" key="1">
    <source>
        <dbReference type="ARBA" id="ARBA00004651"/>
    </source>
</evidence>
<evidence type="ECO:0000256" key="6">
    <source>
        <dbReference type="SAM" id="Phobius"/>
    </source>
</evidence>
<dbReference type="Proteomes" id="UP000319374">
    <property type="component" value="Chromosome"/>
</dbReference>